<accession>A0A1V4EQJ2</accession>
<feature type="region of interest" description="Disordered" evidence="5">
    <location>
        <begin position="304"/>
        <end position="328"/>
    </location>
</feature>
<name>A0A1V4EQJ2_9BACL</name>
<evidence type="ECO:0000256" key="3">
    <source>
        <dbReference type="ARBA" id="ARBA00013368"/>
    </source>
</evidence>
<evidence type="ECO:0000313" key="7">
    <source>
        <dbReference type="EMBL" id="OPG15162.1"/>
    </source>
</evidence>
<evidence type="ECO:0000259" key="6">
    <source>
        <dbReference type="Pfam" id="PF13476"/>
    </source>
</evidence>
<dbReference type="InterPro" id="IPR027417">
    <property type="entry name" value="P-loop_NTPase"/>
</dbReference>
<keyword evidence="8" id="KW-1185">Reference proteome</keyword>
<dbReference type="Proteomes" id="UP000190229">
    <property type="component" value="Unassembled WGS sequence"/>
</dbReference>
<dbReference type="SUPFAM" id="SSF52540">
    <property type="entry name" value="P-loop containing nucleoside triphosphate hydrolases"/>
    <property type="match status" value="1"/>
</dbReference>
<evidence type="ECO:0000256" key="2">
    <source>
        <dbReference type="ARBA" id="ARBA00011322"/>
    </source>
</evidence>
<organism evidence="7 8">
    <name type="scientific">Ferroacidibacillus organovorans</name>
    <dbReference type="NCBI Taxonomy" id="1765683"/>
    <lineage>
        <taxon>Bacteria</taxon>
        <taxon>Bacillati</taxon>
        <taxon>Bacillota</taxon>
        <taxon>Bacilli</taxon>
        <taxon>Bacillales</taxon>
        <taxon>Alicyclobacillaceae</taxon>
        <taxon>Ferroacidibacillus</taxon>
    </lineage>
</organism>
<gene>
    <name evidence="7" type="ORF">B2M26_13505</name>
</gene>
<feature type="compositionally biased region" description="Basic and acidic residues" evidence="5">
    <location>
        <begin position="308"/>
        <end position="328"/>
    </location>
</feature>
<dbReference type="RefSeq" id="WP_079291693.1">
    <property type="nucleotide sequence ID" value="NZ_MWPS01000043.1"/>
</dbReference>
<comment type="caution">
    <text evidence="7">The sequence shown here is derived from an EMBL/GenBank/DDBJ whole genome shotgun (WGS) entry which is preliminary data.</text>
</comment>
<evidence type="ECO:0000313" key="8">
    <source>
        <dbReference type="Proteomes" id="UP000190229"/>
    </source>
</evidence>
<proteinExistence type="inferred from homology"/>
<evidence type="ECO:0000256" key="5">
    <source>
        <dbReference type="SAM" id="MobiDB-lite"/>
    </source>
</evidence>
<feature type="coiled-coil region" evidence="4">
    <location>
        <begin position="1052"/>
        <end position="1079"/>
    </location>
</feature>
<sequence length="1234" mass="140223">MRPHSLSIRGLHSFREKQVIDFDALTEAGMFGIFGPTGSGKSSILDALTLALYGKIERAGSSIQGIVHQMEKQMEVNFTFSIGRASDQKTYLVERLYQVQASGNVQLHTCRLFGLEKAEDGHVGKLPLAEGRTAVDAQVQHILGLSMHDFTRAVVLPQGKFAEFLQLKGRERNEMTERLFGLERFGRNLFDLTRVHLGEEQNTLTQHQAAQAELADATAEAVAVAQKERVDARTTFDLCDVAYREACVAYEKAREQWQLQTDYAQARRQAEKHETMEKSIDELRATLENSRRAETIWPLVEAQSATRQRQDEEAKRFADGELHERSARQQRDVLGHALEEARLKRLADEPECLKQLGALEAGRIKEEERESEVNRLALLQNLRAHALQEAGDVRAQVQAQDEAWQRDRERAKACDAQELAHHVTRERRIAVERADRAFERWSATSAALMDAIEQRERGQAYAALAETEYEKEERARQKVLLEVEALLRRLNALQENLAEEIDEREIELWIASLRMNGEQLRDAEERFGEAQKRVRLLEEQRIQVVTVEECTAREAERARALYEEAQIESTQSAHADRRAIFSQAAQTLRAGEPCPVCGSLHHPQLATSDELRRGDDEHARWTAARTSELAARAAYERTRDTHDQARLAMNTVAAEIKLAAAHEADCARGWEEAWRRLTTCFEDGRSNAHFHQDLLRAFAGGIKKRAIDFFRDYETLVGIYEGMCEKRVHTQKDLRDLQAVRETHQEALRQFATRLATLQERRSLAKARVEELSLRQAEAEREQANAAKQWEFSVQSFDVHVTQDVAMTAEWMERLRKRLLDDEQRSEKARLEAAELRAGNEARQVTLDALRKELALREAACESATSEGVGVAQRVAKLERELIELTGGIPIAEKIGEVNALLAALREQEEATLHRFTAASEAAQAAQRAREALAVRLSLAKDDARRASSALAEGLRDIGFCDEEQVRQARRTPRERAAWEAEIRTFEDERLRLRSIVAELAAQMGKTIVSEQAWQEICSARDEAQTRFENARQMRIEKEIQERDTLVRHQRFAELDALRKEAQARVQQLESLKALLTGNRFVEYMAREQMKQVAAVATQRLSVLTRGRYGLELEGDGSFVMRDDHHGGMRRAVSTLSGGETFLTSLALALSLSAQIQLRGRHPLEFFFLDEGFGTLDQERLDTVISALERLHMDEMFIGLISHVPELRDRMVRRLIVTPAEPAGRGTRVTLERA</sequence>
<comment type="similarity">
    <text evidence="1">Belongs to the SMC family. SbcC subfamily.</text>
</comment>
<dbReference type="EMBL" id="MWPS01000043">
    <property type="protein sequence ID" value="OPG15162.1"/>
    <property type="molecule type" value="Genomic_DNA"/>
</dbReference>
<reference evidence="7 8" key="1">
    <citation type="submission" date="2017-02" db="EMBL/GenBank/DDBJ databases">
        <title>Draft genome of Acidibacillus ferrooxidans Huett2.</title>
        <authorList>
            <person name="Schopf S."/>
        </authorList>
    </citation>
    <scope>NUCLEOTIDE SEQUENCE [LARGE SCALE GENOMIC DNA]</scope>
    <source>
        <strain evidence="7 8">Huett2</strain>
    </source>
</reference>
<dbReference type="PANTHER" id="PTHR32114:SF2">
    <property type="entry name" value="ABC TRANSPORTER ABCH.3"/>
    <property type="match status" value="1"/>
</dbReference>
<feature type="coiled-coil region" evidence="4">
    <location>
        <begin position="462"/>
        <end position="540"/>
    </location>
</feature>
<dbReference type="AlphaFoldDB" id="A0A1V4EQJ2"/>
<evidence type="ECO:0000256" key="4">
    <source>
        <dbReference type="SAM" id="Coils"/>
    </source>
</evidence>
<evidence type="ECO:0000256" key="1">
    <source>
        <dbReference type="ARBA" id="ARBA00006930"/>
    </source>
</evidence>
<dbReference type="Gene3D" id="3.40.50.300">
    <property type="entry name" value="P-loop containing nucleotide triphosphate hydrolases"/>
    <property type="match status" value="2"/>
</dbReference>
<protein>
    <recommendedName>
        <fullName evidence="3">Nuclease SbcCD subunit C</fullName>
    </recommendedName>
</protein>
<dbReference type="PANTHER" id="PTHR32114">
    <property type="entry name" value="ABC TRANSPORTER ABCH.3"/>
    <property type="match status" value="1"/>
</dbReference>
<keyword evidence="4" id="KW-0175">Coiled coil</keyword>
<dbReference type="Pfam" id="PF13476">
    <property type="entry name" value="AAA_23"/>
    <property type="match status" value="1"/>
</dbReference>
<dbReference type="GO" id="GO:0016887">
    <property type="term" value="F:ATP hydrolysis activity"/>
    <property type="evidence" value="ECO:0007669"/>
    <property type="project" value="InterPro"/>
</dbReference>
<dbReference type="Pfam" id="PF13558">
    <property type="entry name" value="SbcC_Walker_B"/>
    <property type="match status" value="1"/>
</dbReference>
<dbReference type="InterPro" id="IPR038729">
    <property type="entry name" value="Rad50/SbcC_AAA"/>
</dbReference>
<feature type="coiled-coil region" evidence="4">
    <location>
        <begin position="266"/>
        <end position="293"/>
    </location>
</feature>
<dbReference type="GO" id="GO:0006302">
    <property type="term" value="P:double-strand break repair"/>
    <property type="evidence" value="ECO:0007669"/>
    <property type="project" value="InterPro"/>
</dbReference>
<feature type="domain" description="Rad50/SbcC-type AAA" evidence="6">
    <location>
        <begin position="5"/>
        <end position="239"/>
    </location>
</feature>
<comment type="subunit">
    <text evidence="2">Heterodimer of SbcC and SbcD.</text>
</comment>
<feature type="coiled-coil region" evidence="4">
    <location>
        <begin position="741"/>
        <end position="867"/>
    </location>
</feature>